<dbReference type="InterPro" id="IPR041916">
    <property type="entry name" value="Anti_sigma_zinc_sf"/>
</dbReference>
<proteinExistence type="predicted"/>
<keyword evidence="5" id="KW-1185">Reference proteome</keyword>
<evidence type="ECO:0000313" key="5">
    <source>
        <dbReference type="Proteomes" id="UP001207654"/>
    </source>
</evidence>
<comment type="caution">
    <text evidence="4">The sequence shown here is derived from an EMBL/GenBank/DDBJ whole genome shotgun (WGS) entry which is preliminary data.</text>
</comment>
<dbReference type="EMBL" id="JAPNKA010000001">
    <property type="protein sequence ID" value="MCY1076168.1"/>
    <property type="molecule type" value="Genomic_DNA"/>
</dbReference>
<dbReference type="Proteomes" id="UP001207654">
    <property type="component" value="Unassembled WGS sequence"/>
</dbReference>
<dbReference type="InterPro" id="IPR027383">
    <property type="entry name" value="Znf_put"/>
</dbReference>
<dbReference type="Gene3D" id="1.10.10.1320">
    <property type="entry name" value="Anti-sigma factor, zinc-finger domain"/>
    <property type="match status" value="1"/>
</dbReference>
<organism evidence="4 5">
    <name type="scientific">Archangium lansingense</name>
    <dbReference type="NCBI Taxonomy" id="2995310"/>
    <lineage>
        <taxon>Bacteria</taxon>
        <taxon>Pseudomonadati</taxon>
        <taxon>Myxococcota</taxon>
        <taxon>Myxococcia</taxon>
        <taxon>Myxococcales</taxon>
        <taxon>Cystobacterineae</taxon>
        <taxon>Archangiaceae</taxon>
        <taxon>Archangium</taxon>
    </lineage>
</organism>
<accession>A0ABT4A3E1</accession>
<protein>
    <submittedName>
        <fullName evidence="4">Zf-HC2 domain-containing protein</fullName>
    </submittedName>
</protein>
<name>A0ABT4A3E1_9BACT</name>
<feature type="transmembrane region" description="Helical" evidence="2">
    <location>
        <begin position="86"/>
        <end position="107"/>
    </location>
</feature>
<feature type="compositionally biased region" description="Acidic residues" evidence="1">
    <location>
        <begin position="153"/>
        <end position="168"/>
    </location>
</feature>
<feature type="domain" description="Putative zinc-finger" evidence="3">
    <location>
        <begin position="4"/>
        <end position="38"/>
    </location>
</feature>
<evidence type="ECO:0000256" key="1">
    <source>
        <dbReference type="SAM" id="MobiDB-lite"/>
    </source>
</evidence>
<feature type="region of interest" description="Disordered" evidence="1">
    <location>
        <begin position="153"/>
        <end position="179"/>
    </location>
</feature>
<dbReference type="Pfam" id="PF13490">
    <property type="entry name" value="zf-HC2"/>
    <property type="match status" value="1"/>
</dbReference>
<sequence>MAACQDQDELLTLFAAGALEPEEAARVRAHLDTCAACRSEAEANHDVLGLAALPQPSVREQAVVAALPQTTVSAWRREQVQKAARMRTAGALMAAAAVVLLVMGPVVQHRTVTPPLPTAQVESTSSEEDTLALEQWALADPLTEALDLSEVDLEEAESDESLDSELDDFFTYPNPGDSL</sequence>
<evidence type="ECO:0000256" key="2">
    <source>
        <dbReference type="SAM" id="Phobius"/>
    </source>
</evidence>
<reference evidence="4 5" key="1">
    <citation type="submission" date="2022-11" db="EMBL/GenBank/DDBJ databases">
        <title>Minimal conservation of predation-associated metabolite biosynthetic gene clusters underscores biosynthetic potential of Myxococcota including descriptions for ten novel species: Archangium lansinium sp. nov., Myxococcus landrumus sp. nov., Nannocystis bai.</title>
        <authorList>
            <person name="Ahearne A."/>
            <person name="Stevens C."/>
            <person name="Phillips K."/>
        </authorList>
    </citation>
    <scope>NUCLEOTIDE SEQUENCE [LARGE SCALE GENOMIC DNA]</scope>
    <source>
        <strain evidence="4 5">MIWBW</strain>
    </source>
</reference>
<evidence type="ECO:0000259" key="3">
    <source>
        <dbReference type="Pfam" id="PF13490"/>
    </source>
</evidence>
<gene>
    <name evidence="4" type="ORF">OV287_16960</name>
</gene>
<keyword evidence="2" id="KW-1133">Transmembrane helix</keyword>
<keyword evidence="2" id="KW-0812">Transmembrane</keyword>
<evidence type="ECO:0000313" key="4">
    <source>
        <dbReference type="EMBL" id="MCY1076168.1"/>
    </source>
</evidence>
<dbReference type="RefSeq" id="WP_267535074.1">
    <property type="nucleotide sequence ID" value="NZ_JAPNKA010000001.1"/>
</dbReference>
<keyword evidence="2" id="KW-0472">Membrane</keyword>